<dbReference type="RefSeq" id="WP_057645951.1">
    <property type="nucleotide sequence ID" value="NZ_LLXU01000062.1"/>
</dbReference>
<organism evidence="1 2">
    <name type="scientific">Stenotrophomonas panacihumi</name>
    <dbReference type="NCBI Taxonomy" id="676599"/>
    <lineage>
        <taxon>Bacteria</taxon>
        <taxon>Pseudomonadati</taxon>
        <taxon>Pseudomonadota</taxon>
        <taxon>Gammaproteobacteria</taxon>
        <taxon>Lysobacterales</taxon>
        <taxon>Lysobacteraceae</taxon>
        <taxon>Stenotrophomonas</taxon>
    </lineage>
</organism>
<name>A0A0R0AU69_9GAMM</name>
<dbReference type="Proteomes" id="UP000051802">
    <property type="component" value="Unassembled WGS sequence"/>
</dbReference>
<evidence type="ECO:0000313" key="2">
    <source>
        <dbReference type="Proteomes" id="UP000051802"/>
    </source>
</evidence>
<dbReference type="OrthoDB" id="6078279at2"/>
<dbReference type="STRING" id="676599.ARC20_07495"/>
<dbReference type="AlphaFoldDB" id="A0A0R0AU69"/>
<accession>A0A0R0AU69</accession>
<reference evidence="1 2" key="1">
    <citation type="submission" date="2015-10" db="EMBL/GenBank/DDBJ databases">
        <title>Genome sequencing and analysis of members of genus Stenotrophomonas.</title>
        <authorList>
            <person name="Patil P.P."/>
            <person name="Midha S."/>
            <person name="Patil P.B."/>
        </authorList>
    </citation>
    <scope>NUCLEOTIDE SEQUENCE [LARGE SCALE GENOMIC DNA]</scope>
    <source>
        <strain evidence="1 2">JCM 16536</strain>
    </source>
</reference>
<dbReference type="Gene3D" id="3.30.70.2590">
    <property type="match status" value="1"/>
</dbReference>
<dbReference type="GO" id="GO:0030244">
    <property type="term" value="P:cellulose biosynthetic process"/>
    <property type="evidence" value="ECO:0007669"/>
    <property type="project" value="InterPro"/>
</dbReference>
<protein>
    <recommendedName>
        <fullName evidence="3">Cellulose synthase</fullName>
    </recommendedName>
</protein>
<gene>
    <name evidence="1" type="ORF">ARC20_07495</name>
</gene>
<dbReference type="InterPro" id="IPR038470">
    <property type="entry name" value="Cellsynth_D_sf"/>
</dbReference>
<keyword evidence="2" id="KW-1185">Reference proteome</keyword>
<comment type="caution">
    <text evidence="1">The sequence shown here is derived from an EMBL/GenBank/DDBJ whole genome shotgun (WGS) entry which is preliminary data.</text>
</comment>
<dbReference type="EMBL" id="LLXU01000062">
    <property type="protein sequence ID" value="KRG45562.1"/>
    <property type="molecule type" value="Genomic_DNA"/>
</dbReference>
<dbReference type="Pfam" id="PF03500">
    <property type="entry name" value="Cellsynth_D"/>
    <property type="match status" value="1"/>
</dbReference>
<dbReference type="InterPro" id="IPR022798">
    <property type="entry name" value="BcsD_bac"/>
</dbReference>
<evidence type="ECO:0008006" key="3">
    <source>
        <dbReference type="Google" id="ProtNLM"/>
    </source>
</evidence>
<sequence length="151" mass="16673">MTSFDPSTLFRARGCSRQWLGFVRALAEEFAAELPEHELATLMARIGRRFAHRHPIGECVALGEVETAANRIWGEVEWGQCRMEEQAGSVEITHAAPPLAVALTGMDWSDGFLAGVYEGWFQQLGMLAGLAVNAERPPAPDLRRLRLARAV</sequence>
<proteinExistence type="predicted"/>
<evidence type="ECO:0000313" key="1">
    <source>
        <dbReference type="EMBL" id="KRG45562.1"/>
    </source>
</evidence>